<keyword evidence="3 5" id="KW-0067">ATP-binding</keyword>
<dbReference type="InterPro" id="IPR014746">
    <property type="entry name" value="Gln_synth/guanido_kin_cat_dom"/>
</dbReference>
<dbReference type="GO" id="GO:0042398">
    <property type="term" value="P:modified amino acid biosynthetic process"/>
    <property type="evidence" value="ECO:0007669"/>
    <property type="project" value="InterPro"/>
</dbReference>
<dbReference type="AlphaFoldDB" id="A0A4Y4D1G8"/>
<organism evidence="6 7">
    <name type="scientific">Kocuria varians</name>
    <name type="common">Micrococcus varians</name>
    <dbReference type="NCBI Taxonomy" id="1272"/>
    <lineage>
        <taxon>Bacteria</taxon>
        <taxon>Bacillati</taxon>
        <taxon>Actinomycetota</taxon>
        <taxon>Actinomycetes</taxon>
        <taxon>Micrococcales</taxon>
        <taxon>Micrococcaceae</taxon>
        <taxon>Kocuria</taxon>
    </lineage>
</organism>
<dbReference type="RefSeq" id="WP_068467896.1">
    <property type="nucleotide sequence ID" value="NZ_BJNW01000008.1"/>
</dbReference>
<dbReference type="PANTHER" id="PTHR36510:SF1">
    <property type="entry name" value="GLUTAMATE--CYSTEINE LIGASE 2-RELATED"/>
    <property type="match status" value="1"/>
</dbReference>
<dbReference type="EMBL" id="BJNW01000008">
    <property type="protein sequence ID" value="GEC99025.1"/>
    <property type="molecule type" value="Genomic_DNA"/>
</dbReference>
<keyword evidence="7" id="KW-1185">Reference proteome</keyword>
<dbReference type="Proteomes" id="UP000315730">
    <property type="component" value="Unassembled WGS sequence"/>
</dbReference>
<dbReference type="GO" id="GO:0004357">
    <property type="term" value="F:glutamate-cysteine ligase activity"/>
    <property type="evidence" value="ECO:0007669"/>
    <property type="project" value="UniProtKB-EC"/>
</dbReference>
<evidence type="ECO:0000313" key="7">
    <source>
        <dbReference type="Proteomes" id="UP000315730"/>
    </source>
</evidence>
<dbReference type="SUPFAM" id="SSF55931">
    <property type="entry name" value="Glutamine synthetase/guanido kinase"/>
    <property type="match status" value="1"/>
</dbReference>
<dbReference type="InterPro" id="IPR011793">
    <property type="entry name" value="YbdK"/>
</dbReference>
<dbReference type="STRING" id="1272.GCA_900014985_00685"/>
<sequence>MSTFGIEEEFLLMDREDHLPARPTQEQAQQLTTLEVGGASATPEWLACQVEETSPIFHDSATAMDSLVAFRTALHDAAAPMGMDVVGLAAAPDIRPEPAAPSWNERYTRHAVQTPAIAADQYISGLHVHLGFPDLEVAVQALNGLRGWLPALVALGANSPLWRGSEAGFESWRSIHYRRWMANGVPPHFKDLEDHEVRVAMLSAFDVIENPSSLSWLARLSHRHGTLEIRACDVQLEARDSVSIAVLIRALANYTLENPPEVQFTQEYLDIALWQAARWGLGGRVLDPETAGPVPADGLIETLLQRVRGHYTSEADREFAEAGIRRILKNGNGAVRQRRAFSQHGLPGLMAMASEAMTACS</sequence>
<evidence type="ECO:0000256" key="5">
    <source>
        <dbReference type="HAMAP-Rule" id="MF_01609"/>
    </source>
</evidence>
<dbReference type="NCBIfam" id="TIGR02050">
    <property type="entry name" value="gshA_cyan_rel"/>
    <property type="match status" value="1"/>
</dbReference>
<reference evidence="6 7" key="1">
    <citation type="submission" date="2019-06" db="EMBL/GenBank/DDBJ databases">
        <title>Whole genome shotgun sequence of Kocuria varians NBRC 15358.</title>
        <authorList>
            <person name="Hosoyama A."/>
            <person name="Uohara A."/>
            <person name="Ohji S."/>
            <person name="Ichikawa N."/>
        </authorList>
    </citation>
    <scope>NUCLEOTIDE SEQUENCE [LARGE SCALE GENOMIC DNA]</scope>
    <source>
        <strain evidence="6 7">NBRC 15358</strain>
    </source>
</reference>
<comment type="similarity">
    <text evidence="5">Belongs to the glutamate--cysteine ligase type 2 family. YbdK subfamily.</text>
</comment>
<proteinExistence type="inferred from homology"/>
<dbReference type="EC" id="6.3.2.2" evidence="5"/>
<dbReference type="InterPro" id="IPR050141">
    <property type="entry name" value="GCL_type2/YbdK_subfam"/>
</dbReference>
<accession>A0A4Y4D1G8</accession>
<keyword evidence="2 5" id="KW-0547">Nucleotide-binding</keyword>
<dbReference type="Gene3D" id="3.30.590.20">
    <property type="match status" value="1"/>
</dbReference>
<dbReference type="HAMAP" id="MF_01609">
    <property type="entry name" value="Glu_cys_ligase_2"/>
    <property type="match status" value="1"/>
</dbReference>
<evidence type="ECO:0000256" key="4">
    <source>
        <dbReference type="ARBA" id="ARBA00048819"/>
    </source>
</evidence>
<comment type="caution">
    <text evidence="6">The sequence shown here is derived from an EMBL/GenBank/DDBJ whole genome shotgun (WGS) entry which is preliminary data.</text>
</comment>
<evidence type="ECO:0000313" key="6">
    <source>
        <dbReference type="EMBL" id="GEC99025.1"/>
    </source>
</evidence>
<dbReference type="InterPro" id="IPR006336">
    <property type="entry name" value="GCS2"/>
</dbReference>
<protein>
    <recommendedName>
        <fullName evidence="5">Putative glutamate--cysteine ligase 2</fullName>
        <ecNumber evidence="5">6.3.2.2</ecNumber>
    </recommendedName>
    <alternativeName>
        <fullName evidence="5">Gamma-glutamylcysteine synthetase 2</fullName>
        <shortName evidence="5">GCS 2</shortName>
        <shortName evidence="5">Gamma-GCS 2</shortName>
    </alternativeName>
</protein>
<gene>
    <name evidence="6" type="ORF">KVA01_11800</name>
</gene>
<evidence type="ECO:0000256" key="2">
    <source>
        <dbReference type="ARBA" id="ARBA00022741"/>
    </source>
</evidence>
<name>A0A4Y4D1G8_KOCVA</name>
<dbReference type="GO" id="GO:0005524">
    <property type="term" value="F:ATP binding"/>
    <property type="evidence" value="ECO:0007669"/>
    <property type="project" value="UniProtKB-KW"/>
</dbReference>
<dbReference type="OrthoDB" id="9769628at2"/>
<comment type="function">
    <text evidence="5">ATP-dependent carboxylate-amine ligase which exhibits weak glutamate--cysteine ligase activity.</text>
</comment>
<comment type="catalytic activity">
    <reaction evidence="4 5">
        <text>L-cysteine + L-glutamate + ATP = gamma-L-glutamyl-L-cysteine + ADP + phosphate + H(+)</text>
        <dbReference type="Rhea" id="RHEA:13285"/>
        <dbReference type="ChEBI" id="CHEBI:15378"/>
        <dbReference type="ChEBI" id="CHEBI:29985"/>
        <dbReference type="ChEBI" id="CHEBI:30616"/>
        <dbReference type="ChEBI" id="CHEBI:35235"/>
        <dbReference type="ChEBI" id="CHEBI:43474"/>
        <dbReference type="ChEBI" id="CHEBI:58173"/>
        <dbReference type="ChEBI" id="CHEBI:456216"/>
        <dbReference type="EC" id="6.3.2.2"/>
    </reaction>
</comment>
<evidence type="ECO:0000256" key="1">
    <source>
        <dbReference type="ARBA" id="ARBA00022598"/>
    </source>
</evidence>
<dbReference type="PANTHER" id="PTHR36510">
    <property type="entry name" value="GLUTAMATE--CYSTEINE LIGASE 2-RELATED"/>
    <property type="match status" value="1"/>
</dbReference>
<evidence type="ECO:0000256" key="3">
    <source>
        <dbReference type="ARBA" id="ARBA00022840"/>
    </source>
</evidence>
<dbReference type="Pfam" id="PF04107">
    <property type="entry name" value="GCS2"/>
    <property type="match status" value="1"/>
</dbReference>
<keyword evidence="1 5" id="KW-0436">Ligase</keyword>